<evidence type="ECO:0008006" key="3">
    <source>
        <dbReference type="Google" id="ProtNLM"/>
    </source>
</evidence>
<dbReference type="Proteomes" id="UP000518266">
    <property type="component" value="Unassembled WGS sequence"/>
</dbReference>
<protein>
    <recommendedName>
        <fullName evidence="3">DDE Tnp4 domain-containing protein</fullName>
    </recommendedName>
</protein>
<name>A0A7J5ZEL7_DISMA</name>
<proteinExistence type="predicted"/>
<feature type="non-terminal residue" evidence="1">
    <location>
        <position position="141"/>
    </location>
</feature>
<comment type="caution">
    <text evidence="1">The sequence shown here is derived from an EMBL/GenBank/DDBJ whole genome shotgun (WGS) entry which is preliminary data.</text>
</comment>
<accession>A0A7J5ZEL7</accession>
<organism evidence="1 2">
    <name type="scientific">Dissostichus mawsoni</name>
    <name type="common">Antarctic cod</name>
    <dbReference type="NCBI Taxonomy" id="36200"/>
    <lineage>
        <taxon>Eukaryota</taxon>
        <taxon>Metazoa</taxon>
        <taxon>Chordata</taxon>
        <taxon>Craniata</taxon>
        <taxon>Vertebrata</taxon>
        <taxon>Euteleostomi</taxon>
        <taxon>Actinopterygii</taxon>
        <taxon>Neopterygii</taxon>
        <taxon>Teleostei</taxon>
        <taxon>Neoteleostei</taxon>
        <taxon>Acanthomorphata</taxon>
        <taxon>Eupercaria</taxon>
        <taxon>Perciformes</taxon>
        <taxon>Notothenioidei</taxon>
        <taxon>Nototheniidae</taxon>
        <taxon>Dissostichus</taxon>
    </lineage>
</organism>
<keyword evidence="2" id="KW-1185">Reference proteome</keyword>
<sequence length="141" mass="15911">MTVSIPDQDTRQDFLLSRESLNVLPDLLGHDRRCKCVPQRFNSHNSRARSIIELGFGMMKSRFRVIFLQALEVHHTFVPQAVHPLYLFGLSSPLPLWSLISSLISSISSSFPFSLSSLRLPFLAFFLTPPLSGHPLLHLAV</sequence>
<reference evidence="1 2" key="1">
    <citation type="submission" date="2020-03" db="EMBL/GenBank/DDBJ databases">
        <title>Dissostichus mawsoni Genome sequencing and assembly.</title>
        <authorList>
            <person name="Park H."/>
        </authorList>
    </citation>
    <scope>NUCLEOTIDE SEQUENCE [LARGE SCALE GENOMIC DNA]</scope>
    <source>
        <strain evidence="1">DM0001</strain>
        <tissue evidence="1">Muscle</tissue>
    </source>
</reference>
<gene>
    <name evidence="1" type="ORF">F7725_012009</name>
</gene>
<dbReference type="AlphaFoldDB" id="A0A7J5ZEL7"/>
<evidence type="ECO:0000313" key="1">
    <source>
        <dbReference type="EMBL" id="KAF3858808.1"/>
    </source>
</evidence>
<dbReference type="EMBL" id="JAAKFY010000004">
    <property type="protein sequence ID" value="KAF3858808.1"/>
    <property type="molecule type" value="Genomic_DNA"/>
</dbReference>
<evidence type="ECO:0000313" key="2">
    <source>
        <dbReference type="Proteomes" id="UP000518266"/>
    </source>
</evidence>